<dbReference type="EC" id="1.3.99.31" evidence="1"/>
<reference evidence="1 2" key="1">
    <citation type="submission" date="2019-08" db="EMBL/GenBank/DDBJ databases">
        <title>Deep-cultivation of Planctomycetes and their phenomic and genomic characterization uncovers novel biology.</title>
        <authorList>
            <person name="Wiegand S."/>
            <person name="Jogler M."/>
            <person name="Boedeker C."/>
            <person name="Pinto D."/>
            <person name="Vollmers J."/>
            <person name="Rivas-Marin E."/>
            <person name="Kohn T."/>
            <person name="Peeters S.H."/>
            <person name="Heuer A."/>
            <person name="Rast P."/>
            <person name="Oberbeckmann S."/>
            <person name="Bunk B."/>
            <person name="Jeske O."/>
            <person name="Meyerdierks A."/>
            <person name="Storesund J.E."/>
            <person name="Kallscheuer N."/>
            <person name="Luecker S."/>
            <person name="Lage O.M."/>
            <person name="Pohl T."/>
            <person name="Merkel B.J."/>
            <person name="Hornburger P."/>
            <person name="Mueller R.-W."/>
            <person name="Bruemmer F."/>
            <person name="Labrenz M."/>
            <person name="Spormann A.M."/>
            <person name="Op den Camp H."/>
            <person name="Overmann J."/>
            <person name="Amann R."/>
            <person name="Jetten M.S.M."/>
            <person name="Mascher T."/>
            <person name="Medema M.H."/>
            <person name="Devos D.P."/>
            <person name="Kaster A.-K."/>
            <person name="Ovreas L."/>
            <person name="Rohde M."/>
            <person name="Galperin M.Y."/>
            <person name="Jogler C."/>
        </authorList>
    </citation>
    <scope>NUCLEOTIDE SEQUENCE [LARGE SCALE GENOMIC DNA]</scope>
    <source>
        <strain evidence="1 2">UC8</strain>
    </source>
</reference>
<dbReference type="PANTHER" id="PTHR10668:SF105">
    <property type="entry name" value="DEHYDROGENASE-RELATED"/>
    <property type="match status" value="1"/>
</dbReference>
<accession>A0A5B9QLC8</accession>
<sequence length="473" mass="51972">MSAFDAIVVGGGPNGLAAAITLARAGRSVLVREAKDRLGGGARTAELTLPGFQHDICSAIHPLGVASPFFRSLPLTDFGLQWIHPELPLAHPIDGDRAARVSRSLEETADGFGEDVKAYRQVFEYFCRHAESLLEETLGPLHFPKHPLLLARFGLRGVRSAKAFVDRWFQTDEVRGMFAGLAAHSMLPLDQRLTAAVGLMFGVTAHTKGWPFPRGGSEQLIVAMQRYLESLGGQVEVDAPVESLNELPSAKAILFDLSPRQLVQIAGDELPARYRNKLQKFRHGPGSFKLDWALDGPIPWTSDACRRAGTVHVGGTFEEIAVSEQAIWDGQPCQRPFVLVAQQSRFDDSRAPQGKHTGWGYCHVPAGCTVDMTDQIEAQIERFAPGFRDLILERHRMFPRDLEHYNANYIGGDITGGVMDVWQTFTRPVARWNPYTTPSPRIFICSASTPPGAGVHGMCGWHAAHAALSRTLR</sequence>
<dbReference type="KEGG" id="rul:UC8_18270"/>
<dbReference type="Gene3D" id="3.90.660.50">
    <property type="match status" value="1"/>
</dbReference>
<keyword evidence="2" id="KW-1185">Reference proteome</keyword>
<dbReference type="Pfam" id="PF13450">
    <property type="entry name" value="NAD_binding_8"/>
    <property type="match status" value="1"/>
</dbReference>
<dbReference type="Gene3D" id="3.50.50.60">
    <property type="entry name" value="FAD/NAD(P)-binding domain"/>
    <property type="match status" value="1"/>
</dbReference>
<evidence type="ECO:0000313" key="2">
    <source>
        <dbReference type="Proteomes" id="UP000325286"/>
    </source>
</evidence>
<dbReference type="SUPFAM" id="SSF51905">
    <property type="entry name" value="FAD/NAD(P)-binding domain"/>
    <property type="match status" value="1"/>
</dbReference>
<dbReference type="RefSeq" id="WP_068134190.1">
    <property type="nucleotide sequence ID" value="NZ_CP042914.1"/>
</dbReference>
<keyword evidence="1" id="KW-0560">Oxidoreductase</keyword>
<dbReference type="Proteomes" id="UP000325286">
    <property type="component" value="Chromosome"/>
</dbReference>
<dbReference type="OrthoDB" id="9814556at2"/>
<dbReference type="AlphaFoldDB" id="A0A5B9QLC8"/>
<proteinExistence type="predicted"/>
<dbReference type="GO" id="GO:0016491">
    <property type="term" value="F:oxidoreductase activity"/>
    <property type="evidence" value="ECO:0007669"/>
    <property type="project" value="UniProtKB-KW"/>
</dbReference>
<organism evidence="1 2">
    <name type="scientific">Roseimaritima ulvae</name>
    <dbReference type="NCBI Taxonomy" id="980254"/>
    <lineage>
        <taxon>Bacteria</taxon>
        <taxon>Pseudomonadati</taxon>
        <taxon>Planctomycetota</taxon>
        <taxon>Planctomycetia</taxon>
        <taxon>Pirellulales</taxon>
        <taxon>Pirellulaceae</taxon>
        <taxon>Roseimaritima</taxon>
    </lineage>
</organism>
<protein>
    <submittedName>
        <fullName evidence="1">Phytoene desaturase (Lycopene-forming)</fullName>
        <ecNumber evidence="1">1.3.99.31</ecNumber>
    </submittedName>
</protein>
<dbReference type="EMBL" id="CP042914">
    <property type="protein sequence ID" value="QEG39828.1"/>
    <property type="molecule type" value="Genomic_DNA"/>
</dbReference>
<gene>
    <name evidence="1" type="primary">crtI</name>
    <name evidence="1" type="ORF">UC8_18270</name>
</gene>
<dbReference type="InterPro" id="IPR036188">
    <property type="entry name" value="FAD/NAD-bd_sf"/>
</dbReference>
<evidence type="ECO:0000313" key="1">
    <source>
        <dbReference type="EMBL" id="QEG39828.1"/>
    </source>
</evidence>
<name>A0A5B9QLC8_9BACT</name>
<dbReference type="PANTHER" id="PTHR10668">
    <property type="entry name" value="PHYTOENE DEHYDROGENASE"/>
    <property type="match status" value="1"/>
</dbReference>